<dbReference type="PIRSF" id="PIRSF036758">
    <property type="entry name" value="Aden_M_ParB"/>
    <property type="match status" value="1"/>
</dbReference>
<dbReference type="InterPro" id="IPR029063">
    <property type="entry name" value="SAM-dependent_MTases_sf"/>
</dbReference>
<protein>
    <submittedName>
        <fullName evidence="5">Adenine specific DNA methyltransferase</fullName>
    </submittedName>
</protein>
<reference evidence="5" key="1">
    <citation type="journal article" date="2021" name="Proc. Natl. Acad. Sci. U.S.A.">
        <title>A Catalog of Tens of Thousands of Viruses from Human Metagenomes Reveals Hidden Associations with Chronic Diseases.</title>
        <authorList>
            <person name="Tisza M.J."/>
            <person name="Buck C.B."/>
        </authorList>
    </citation>
    <scope>NUCLEOTIDE SEQUENCE</scope>
    <source>
        <strain evidence="5">CtL7J9</strain>
    </source>
</reference>
<dbReference type="InterPro" id="IPR003115">
    <property type="entry name" value="ParB_N"/>
</dbReference>
<dbReference type="Gene3D" id="3.90.1530.10">
    <property type="entry name" value="Conserved hypothetical protein from pyrococcus furiosus pfu- 392566-001, ParB domain"/>
    <property type="match status" value="1"/>
</dbReference>
<evidence type="ECO:0000313" key="5">
    <source>
        <dbReference type="EMBL" id="DAF58400.1"/>
    </source>
</evidence>
<dbReference type="SUPFAM" id="SSF53335">
    <property type="entry name" value="S-adenosyl-L-methionine-dependent methyltransferases"/>
    <property type="match status" value="1"/>
</dbReference>
<feature type="domain" description="ParB-like N-terminal" evidence="4">
    <location>
        <begin position="35"/>
        <end position="121"/>
    </location>
</feature>
<dbReference type="SMART" id="SM00470">
    <property type="entry name" value="ParB"/>
    <property type="match status" value="1"/>
</dbReference>
<sequence>MAKKKTPGGIAGKGGVNPAPTRDDQTVRIAAEQLTMVPIDDLIPYANNAKKHGVKQVNQIRASLREFGFVTPVLIDFENNIIAGHGRVEAARAEGMSEVPCVLVTNLTEAQRKAYILADNRLSETAVWDTELLKIELEGLEALNFDTEIAGFDAEAIEELGVEIGSSHTQAEAYEDDFDEDPPEETSVREGDIYQLGRHRLAVGSTADEAAMTRLMNGALANMVFTDPPYGVAVGSKNQMLDDVAGGKSGRCTEDIYGDTMSESDLHDMLLQAMTNIRLSCRDDASFYVTSPQGGSLGLMMMMMMREAGLEVRHMLIWKKSSPTFSMGHLNYEYQHEPIFFTWTKKHIWYGNGKFHTSVWDVDKPRKCDLHPTMKPIALVENAILNSTAEGDLVLDGFGGSGTTLIACEQLGRTCYMMEIDPKYVQVIINRWEAMTGEKAVLLNDRARS</sequence>
<dbReference type="Gene3D" id="3.40.50.150">
    <property type="entry name" value="Vaccinia Virus protein VP39"/>
    <property type="match status" value="1"/>
</dbReference>
<dbReference type="InterPro" id="IPR002941">
    <property type="entry name" value="DNA_methylase_N4/N6"/>
</dbReference>
<accession>A0A8S5T5K7</accession>
<feature type="region of interest" description="Disordered" evidence="3">
    <location>
        <begin position="1"/>
        <end position="23"/>
    </location>
</feature>
<dbReference type="InterPro" id="IPR015840">
    <property type="entry name" value="DNA_MeTrfase_ParB"/>
</dbReference>
<keyword evidence="1 5" id="KW-0489">Methyltransferase</keyword>
<dbReference type="GO" id="GO:0008170">
    <property type="term" value="F:N-methyltransferase activity"/>
    <property type="evidence" value="ECO:0007669"/>
    <property type="project" value="InterPro"/>
</dbReference>
<dbReference type="SUPFAM" id="SSF110849">
    <property type="entry name" value="ParB/Sulfiredoxin"/>
    <property type="match status" value="1"/>
</dbReference>
<dbReference type="InterPro" id="IPR036086">
    <property type="entry name" value="ParB/Sulfiredoxin_sf"/>
</dbReference>
<evidence type="ECO:0000256" key="3">
    <source>
        <dbReference type="SAM" id="MobiDB-lite"/>
    </source>
</evidence>
<dbReference type="InterPro" id="IPR001091">
    <property type="entry name" value="RM_Methyltransferase"/>
</dbReference>
<dbReference type="Pfam" id="PF01555">
    <property type="entry name" value="N6_N4_Mtase"/>
    <property type="match status" value="1"/>
</dbReference>
<evidence type="ECO:0000256" key="1">
    <source>
        <dbReference type="ARBA" id="ARBA00022603"/>
    </source>
</evidence>
<dbReference type="GO" id="GO:0032259">
    <property type="term" value="P:methylation"/>
    <property type="evidence" value="ECO:0007669"/>
    <property type="project" value="UniProtKB-KW"/>
</dbReference>
<dbReference type="GO" id="GO:0003677">
    <property type="term" value="F:DNA binding"/>
    <property type="evidence" value="ECO:0007669"/>
    <property type="project" value="InterPro"/>
</dbReference>
<organism evidence="5">
    <name type="scientific">Siphoviridae sp. ctL7J9</name>
    <dbReference type="NCBI Taxonomy" id="2827845"/>
    <lineage>
        <taxon>Viruses</taxon>
        <taxon>Duplodnaviria</taxon>
        <taxon>Heunggongvirae</taxon>
        <taxon>Uroviricota</taxon>
        <taxon>Caudoviricetes</taxon>
    </lineage>
</organism>
<evidence type="ECO:0000259" key="4">
    <source>
        <dbReference type="SMART" id="SM00470"/>
    </source>
</evidence>
<dbReference type="CDD" id="cd16403">
    <property type="entry name" value="ParB_N_like_MT"/>
    <property type="match status" value="1"/>
</dbReference>
<proteinExistence type="predicted"/>
<dbReference type="EMBL" id="BK032752">
    <property type="protein sequence ID" value="DAF58400.1"/>
    <property type="molecule type" value="Genomic_DNA"/>
</dbReference>
<name>A0A8S5T5K7_9CAUD</name>
<keyword evidence="2" id="KW-0808">Transferase</keyword>
<dbReference type="Pfam" id="PF02195">
    <property type="entry name" value="ParB_N"/>
    <property type="match status" value="1"/>
</dbReference>
<evidence type="ECO:0000256" key="2">
    <source>
        <dbReference type="ARBA" id="ARBA00022679"/>
    </source>
</evidence>
<dbReference type="PRINTS" id="PR00508">
    <property type="entry name" value="S21N4MTFRASE"/>
</dbReference>